<reference evidence="3" key="1">
    <citation type="submission" date="2016-10" db="EMBL/GenBank/DDBJ databases">
        <authorList>
            <person name="Varghese N."/>
            <person name="Submissions S."/>
        </authorList>
    </citation>
    <scope>NUCLEOTIDE SEQUENCE [LARGE SCALE GENOMIC DNA]</scope>
    <source>
        <strain evidence="3">DSM 11578</strain>
    </source>
</reference>
<evidence type="ECO:0000313" key="2">
    <source>
        <dbReference type="EMBL" id="SFJ98866.1"/>
    </source>
</evidence>
<sequence>MVSRKRLYLLGIIGISLMSTVTSTEASLDLLAGVEAGIDTDTAMTTHDLQQTQKILSTETSGKSHFWKNEVTGTAYEIIIDHHYSYGHYPCLAYDLIITKDDETQTKSLDACKNSNGQWISITSGATAL</sequence>
<dbReference type="AlphaFoldDB" id="A0A1I3VXA2"/>
<name>A0A1I3VXA2_9GAMM</name>
<organism evidence="2 3">
    <name type="scientific">Methylophaga sulfidovorans</name>
    <dbReference type="NCBI Taxonomy" id="45496"/>
    <lineage>
        <taxon>Bacteria</taxon>
        <taxon>Pseudomonadati</taxon>
        <taxon>Pseudomonadota</taxon>
        <taxon>Gammaproteobacteria</taxon>
        <taxon>Thiotrichales</taxon>
        <taxon>Piscirickettsiaceae</taxon>
        <taxon>Methylophaga</taxon>
    </lineage>
</organism>
<feature type="signal peptide" evidence="1">
    <location>
        <begin position="1"/>
        <end position="26"/>
    </location>
</feature>
<feature type="chain" id="PRO_5011773459" evidence="1">
    <location>
        <begin position="27"/>
        <end position="129"/>
    </location>
</feature>
<accession>A0A1I3VXA2</accession>
<gene>
    <name evidence="2" type="ORF">SAMN04488079_103227</name>
</gene>
<keyword evidence="3" id="KW-1185">Reference proteome</keyword>
<dbReference type="Proteomes" id="UP000198924">
    <property type="component" value="Unassembled WGS sequence"/>
</dbReference>
<dbReference type="OrthoDB" id="5609154at2"/>
<keyword evidence="1" id="KW-0732">Signal</keyword>
<protein>
    <submittedName>
        <fullName evidence="2">Surface antigen</fullName>
    </submittedName>
</protein>
<dbReference type="RefSeq" id="WP_091711839.1">
    <property type="nucleotide sequence ID" value="NZ_FOSH01000003.1"/>
</dbReference>
<dbReference type="EMBL" id="FOSH01000003">
    <property type="protein sequence ID" value="SFJ98866.1"/>
    <property type="molecule type" value="Genomic_DNA"/>
</dbReference>
<proteinExistence type="predicted"/>
<evidence type="ECO:0000256" key="1">
    <source>
        <dbReference type="SAM" id="SignalP"/>
    </source>
</evidence>
<evidence type="ECO:0000313" key="3">
    <source>
        <dbReference type="Proteomes" id="UP000198924"/>
    </source>
</evidence>